<feature type="domain" description="Fungal lipase-type" evidence="2">
    <location>
        <begin position="91"/>
        <end position="231"/>
    </location>
</feature>
<name>A0AAD1US02_EUPCR</name>
<keyword evidence="1" id="KW-0732">Signal</keyword>
<protein>
    <recommendedName>
        <fullName evidence="2">Fungal lipase-type domain-containing protein</fullName>
    </recommendedName>
</protein>
<evidence type="ECO:0000256" key="1">
    <source>
        <dbReference type="SAM" id="SignalP"/>
    </source>
</evidence>
<feature type="signal peptide" evidence="1">
    <location>
        <begin position="1"/>
        <end position="21"/>
    </location>
</feature>
<dbReference type="EMBL" id="CAMPGE010013470">
    <property type="protein sequence ID" value="CAI2372202.1"/>
    <property type="molecule type" value="Genomic_DNA"/>
</dbReference>
<evidence type="ECO:0000313" key="4">
    <source>
        <dbReference type="Proteomes" id="UP001295684"/>
    </source>
</evidence>
<gene>
    <name evidence="3" type="ORF">ECRASSUSDP1_LOCUS13530</name>
</gene>
<evidence type="ECO:0000313" key="3">
    <source>
        <dbReference type="EMBL" id="CAI2372202.1"/>
    </source>
</evidence>
<dbReference type="Pfam" id="PF01764">
    <property type="entry name" value="Lipase_3"/>
    <property type="match status" value="1"/>
</dbReference>
<reference evidence="3" key="1">
    <citation type="submission" date="2023-07" db="EMBL/GenBank/DDBJ databases">
        <authorList>
            <consortium name="AG Swart"/>
            <person name="Singh M."/>
            <person name="Singh A."/>
            <person name="Seah K."/>
            <person name="Emmerich C."/>
        </authorList>
    </citation>
    <scope>NUCLEOTIDE SEQUENCE</scope>
    <source>
        <strain evidence="3">DP1</strain>
    </source>
</reference>
<evidence type="ECO:0000259" key="2">
    <source>
        <dbReference type="Pfam" id="PF01764"/>
    </source>
</evidence>
<dbReference type="PANTHER" id="PTHR45908">
    <property type="entry name" value="PROTEIN CBG11750-RELATED"/>
    <property type="match status" value="1"/>
</dbReference>
<proteinExistence type="predicted"/>
<dbReference type="Proteomes" id="UP001295684">
    <property type="component" value="Unassembled WGS sequence"/>
</dbReference>
<sequence>MYNCKAIKAIFVVLLVCFVTAEYNEERAQDYMYVSALVYCPPVNLTANQCGAATISTNKRGFVYLYSYDNQNSKNPIYMSIFERNEEKEIVVAFSGTITTKQLINEFANSLPVAYDIHNVTDALVFEYFYKHYSETFRQGMLGDLQTILNKFRYRNYKIIFTGHSLGGALAMHAIADAIQEGLLVNNKAELWTFGQPRVGNQEFLDAFVSEIDQYYRVVNNKDIVAHVPPCITDLKGGCLKKGLFPIFPYHAPTEVFYTNNMTDHVVCSHEEGEDQECSRKLNNISVDDHKFYWGVEIGNYFTYEEEIEVNENRKAGDVIEFTSE</sequence>
<accession>A0AAD1US02</accession>
<dbReference type="AlphaFoldDB" id="A0AAD1US02"/>
<dbReference type="Gene3D" id="3.40.50.1820">
    <property type="entry name" value="alpha/beta hydrolase"/>
    <property type="match status" value="1"/>
</dbReference>
<dbReference type="InterPro" id="IPR029058">
    <property type="entry name" value="AB_hydrolase_fold"/>
</dbReference>
<dbReference type="CDD" id="cd00519">
    <property type="entry name" value="Lipase_3"/>
    <property type="match status" value="1"/>
</dbReference>
<organism evidence="3 4">
    <name type="scientific">Euplotes crassus</name>
    <dbReference type="NCBI Taxonomy" id="5936"/>
    <lineage>
        <taxon>Eukaryota</taxon>
        <taxon>Sar</taxon>
        <taxon>Alveolata</taxon>
        <taxon>Ciliophora</taxon>
        <taxon>Intramacronucleata</taxon>
        <taxon>Spirotrichea</taxon>
        <taxon>Hypotrichia</taxon>
        <taxon>Euplotida</taxon>
        <taxon>Euplotidae</taxon>
        <taxon>Moneuplotes</taxon>
    </lineage>
</organism>
<dbReference type="SUPFAM" id="SSF53474">
    <property type="entry name" value="alpha/beta-Hydrolases"/>
    <property type="match status" value="1"/>
</dbReference>
<keyword evidence="4" id="KW-1185">Reference proteome</keyword>
<feature type="chain" id="PRO_5042016084" description="Fungal lipase-type domain-containing protein" evidence="1">
    <location>
        <begin position="22"/>
        <end position="325"/>
    </location>
</feature>
<comment type="caution">
    <text evidence="3">The sequence shown here is derived from an EMBL/GenBank/DDBJ whole genome shotgun (WGS) entry which is preliminary data.</text>
</comment>
<dbReference type="GO" id="GO:0006629">
    <property type="term" value="P:lipid metabolic process"/>
    <property type="evidence" value="ECO:0007669"/>
    <property type="project" value="InterPro"/>
</dbReference>
<dbReference type="InterPro" id="IPR002921">
    <property type="entry name" value="Fungal_lipase-type"/>
</dbReference>